<evidence type="ECO:0000256" key="1">
    <source>
        <dbReference type="SAM" id="MobiDB-lite"/>
    </source>
</evidence>
<name>A0A183GES1_HELPZ</name>
<feature type="region of interest" description="Disordered" evidence="1">
    <location>
        <begin position="76"/>
        <end position="123"/>
    </location>
</feature>
<protein>
    <submittedName>
        <fullName evidence="2 4">Uncharacterized protein</fullName>
    </submittedName>
</protein>
<accession>A0A3P8B7M6</accession>
<reference evidence="4" key="2">
    <citation type="submission" date="2019-09" db="UniProtKB">
        <authorList>
            <consortium name="WormBaseParasite"/>
        </authorList>
    </citation>
    <scope>IDENTIFICATION</scope>
</reference>
<evidence type="ECO:0000313" key="4">
    <source>
        <dbReference type="WBParaSite" id="HPBE_0002084901-mRNA-1"/>
    </source>
</evidence>
<reference evidence="2 3" key="1">
    <citation type="submission" date="2018-11" db="EMBL/GenBank/DDBJ databases">
        <authorList>
            <consortium name="Pathogen Informatics"/>
        </authorList>
    </citation>
    <scope>NUCLEOTIDE SEQUENCE [LARGE SCALE GENOMIC DNA]</scope>
</reference>
<feature type="compositionally biased region" description="Polar residues" evidence="1">
    <location>
        <begin position="76"/>
        <end position="97"/>
    </location>
</feature>
<gene>
    <name evidence="2" type="ORF">HPBE_LOCUS20848</name>
</gene>
<dbReference type="WBParaSite" id="HPBE_0002084901-mRNA-1">
    <property type="protein sequence ID" value="HPBE_0002084901-mRNA-1"/>
    <property type="gene ID" value="HPBE_0002084901"/>
</dbReference>
<dbReference type="Proteomes" id="UP000050761">
    <property type="component" value="Unassembled WGS sequence"/>
</dbReference>
<evidence type="ECO:0000313" key="2">
    <source>
        <dbReference type="EMBL" id="VDP22132.1"/>
    </source>
</evidence>
<organism evidence="3 4">
    <name type="scientific">Heligmosomoides polygyrus</name>
    <name type="common">Parasitic roundworm</name>
    <dbReference type="NCBI Taxonomy" id="6339"/>
    <lineage>
        <taxon>Eukaryota</taxon>
        <taxon>Metazoa</taxon>
        <taxon>Ecdysozoa</taxon>
        <taxon>Nematoda</taxon>
        <taxon>Chromadorea</taxon>
        <taxon>Rhabditida</taxon>
        <taxon>Rhabditina</taxon>
        <taxon>Rhabditomorpha</taxon>
        <taxon>Strongyloidea</taxon>
        <taxon>Heligmosomidae</taxon>
        <taxon>Heligmosomoides</taxon>
    </lineage>
</organism>
<evidence type="ECO:0000313" key="3">
    <source>
        <dbReference type="Proteomes" id="UP000050761"/>
    </source>
</evidence>
<proteinExistence type="predicted"/>
<accession>A0A183GES1</accession>
<sequence>MSKCSARILSRFTFDPFFLEGFSRSHCFPVKPDGMRCARRCVTSPALAEAQLGSARLGWREFRGYGKYRPSLSASSFRSTVSVERSPTSSRFSVASSESDRLRLDRRRAPCAPVTSGLAPPPK</sequence>
<dbReference type="EMBL" id="UZAH01032495">
    <property type="protein sequence ID" value="VDP22132.1"/>
    <property type="molecule type" value="Genomic_DNA"/>
</dbReference>
<keyword evidence="3" id="KW-1185">Reference proteome</keyword>
<dbReference type="AlphaFoldDB" id="A0A183GES1"/>